<evidence type="ECO:0000256" key="1">
    <source>
        <dbReference type="SAM" id="Coils"/>
    </source>
</evidence>
<keyword evidence="1" id="KW-0175">Coiled coil</keyword>
<dbReference type="RefSeq" id="XP_018733685.1">
    <property type="nucleotide sequence ID" value="XM_018881058.1"/>
</dbReference>
<dbReference type="AlphaFoldDB" id="A0A161HIW3"/>
<name>A0A161HIW3_9ASCO</name>
<gene>
    <name evidence="2" type="ORF">AWJ20_4010</name>
</gene>
<dbReference type="OrthoDB" id="2684236at2759"/>
<dbReference type="EMBL" id="CP014500">
    <property type="protein sequence ID" value="ANB11208.1"/>
    <property type="molecule type" value="Genomic_DNA"/>
</dbReference>
<protein>
    <submittedName>
        <fullName evidence="2">Uncharacterized protein</fullName>
    </submittedName>
</protein>
<dbReference type="KEGG" id="slb:AWJ20_4010"/>
<keyword evidence="3" id="KW-1185">Reference proteome</keyword>
<feature type="coiled-coil region" evidence="1">
    <location>
        <begin position="613"/>
        <end position="640"/>
    </location>
</feature>
<evidence type="ECO:0000313" key="2">
    <source>
        <dbReference type="EMBL" id="ANB11208.1"/>
    </source>
</evidence>
<dbReference type="Proteomes" id="UP000189580">
    <property type="component" value="Chromosome c"/>
</dbReference>
<dbReference type="PANTHER" id="PTHR34365:SF7">
    <property type="entry name" value="GLYCINE-RICH DOMAIN-CONTAINING PROTEIN 1"/>
    <property type="match status" value="1"/>
</dbReference>
<proteinExistence type="predicted"/>
<accession>A0A161HIW3</accession>
<dbReference type="Pfam" id="PF07173">
    <property type="entry name" value="GRDP-like"/>
    <property type="match status" value="1"/>
</dbReference>
<dbReference type="GeneID" id="30036096"/>
<organism evidence="2 3">
    <name type="scientific">Sugiyamaella lignohabitans</name>
    <dbReference type="NCBI Taxonomy" id="796027"/>
    <lineage>
        <taxon>Eukaryota</taxon>
        <taxon>Fungi</taxon>
        <taxon>Dikarya</taxon>
        <taxon>Ascomycota</taxon>
        <taxon>Saccharomycotina</taxon>
        <taxon>Dipodascomycetes</taxon>
        <taxon>Dipodascales</taxon>
        <taxon>Trichomonascaceae</taxon>
        <taxon>Sugiyamaella</taxon>
    </lineage>
</organism>
<dbReference type="PANTHER" id="PTHR34365">
    <property type="entry name" value="ENOLASE (DUF1399)"/>
    <property type="match status" value="1"/>
</dbReference>
<sequence>MSTDEGLPPYQVVDERQAWSTNNDNVPASTNAVDGGVTEDKPVSLNLTENTSGGLPTPDQCIAHLALLEAFYMLRFDIANRDGLFGISNSMAEKFTGDEKTRAMASLCEKRWATYLVRAEERFSKWWATLPRESPMPTQSEIIANPTVFSYIPITGTKIPFTRDNLPPADVLMVWHSYMLNPRNYLQDCIRQGMRDVWRTGMPWKALYSCISGDSVYKSSDGAKNNFKNLTGCEWDNLDDPPVKTLQCPNCKVDIQVPWTSGSLGDDLSKPFENSRGYGDKNFAVQCYSCSLYINHPFLRLQKFRTDFLLLATKDVPMPGTLLTRDGYPVSSRPPSESHQSYFFINRLLMFQMNSFDQICDPAITLKEQRQGDLQFEMSSVRKLLEMCLVRRDIVRKVNSGVVNTQKGLINGKIAVRRMMACYWENSSPFSIDLVGAMTRQGTFIEKMHNIDWLHSPTVSSTMKYALIKYSRFMDIIATNPSRVAVPTLDVDLAWHTHQLSPSDYYHYSDKTTHKFIDHDDKIEESKLSDAYEWTCKTYQRLYKEPYSSCMCWYCEAIRETNRSILHSRSDAKVDEKLFNHSDISADPNKNPHISAHNAVQTMVVDTVKRAHLRRKEQKMKQLEKAYMLAQKRAKKKGRNLPDRNYDPYYSSYWGWGYPIIFPLGYAPFFGYPLGGEYLYPSNPACMSADPGAVGNCCNGTCGGNVAQGGCAGMTGACAGGTVGACAGGGGVGGACGGGLGGCGGGGGGGGGCGGGGGGGCGGGGGSC</sequence>
<dbReference type="InterPro" id="IPR009836">
    <property type="entry name" value="GRDP-like"/>
</dbReference>
<evidence type="ECO:0000313" key="3">
    <source>
        <dbReference type="Proteomes" id="UP000189580"/>
    </source>
</evidence>
<reference evidence="2 3" key="1">
    <citation type="submission" date="2016-02" db="EMBL/GenBank/DDBJ databases">
        <title>Complete genome sequence and transcriptome regulation of the pentose utilising yeast Sugiyamaella lignohabitans.</title>
        <authorList>
            <person name="Bellasio M."/>
            <person name="Peymann A."/>
            <person name="Valli M."/>
            <person name="Sipitzky M."/>
            <person name="Graf A."/>
            <person name="Sauer M."/>
            <person name="Marx H."/>
            <person name="Mattanovich D."/>
        </authorList>
    </citation>
    <scope>NUCLEOTIDE SEQUENCE [LARGE SCALE GENOMIC DNA]</scope>
    <source>
        <strain evidence="2 3">CBS 10342</strain>
    </source>
</reference>